<accession>A0AA38FMD0</accession>
<keyword evidence="2 5" id="KW-0378">Hydrolase</keyword>
<keyword evidence="8" id="KW-1185">Reference proteome</keyword>
<comment type="caution">
    <text evidence="7">The sequence shown here is derived from an EMBL/GenBank/DDBJ whole genome shotgun (WGS) entry which is preliminary data.</text>
</comment>
<dbReference type="Pfam" id="PF01095">
    <property type="entry name" value="Pectinesterase"/>
    <property type="match status" value="1"/>
</dbReference>
<dbReference type="InterPro" id="IPR000070">
    <property type="entry name" value="Pectinesterase_cat"/>
</dbReference>
<dbReference type="GO" id="GO:0045490">
    <property type="term" value="P:pectin catabolic process"/>
    <property type="evidence" value="ECO:0007669"/>
    <property type="project" value="UniProtKB-UniRule"/>
</dbReference>
<dbReference type="SUPFAM" id="SSF51126">
    <property type="entry name" value="Pectin lyase-like"/>
    <property type="match status" value="1"/>
</dbReference>
<feature type="non-terminal residue" evidence="7">
    <location>
        <position position="1"/>
    </location>
</feature>
<feature type="active site" evidence="4">
    <location>
        <position position="128"/>
    </location>
</feature>
<evidence type="ECO:0000256" key="2">
    <source>
        <dbReference type="ARBA" id="ARBA00022801"/>
    </source>
</evidence>
<evidence type="ECO:0000256" key="1">
    <source>
        <dbReference type="ARBA" id="ARBA00005184"/>
    </source>
</evidence>
<comment type="catalytic activity">
    <reaction evidence="5">
        <text>[(1-&gt;4)-alpha-D-galacturonosyl methyl ester](n) + n H2O = [(1-&gt;4)-alpha-D-galacturonosyl](n) + n methanol + n H(+)</text>
        <dbReference type="Rhea" id="RHEA:22380"/>
        <dbReference type="Rhea" id="RHEA-COMP:14570"/>
        <dbReference type="Rhea" id="RHEA-COMP:14573"/>
        <dbReference type="ChEBI" id="CHEBI:15377"/>
        <dbReference type="ChEBI" id="CHEBI:15378"/>
        <dbReference type="ChEBI" id="CHEBI:17790"/>
        <dbReference type="ChEBI" id="CHEBI:140522"/>
        <dbReference type="ChEBI" id="CHEBI:140523"/>
        <dbReference type="EC" id="3.1.1.11"/>
    </reaction>
</comment>
<sequence>PDKSTSRYVIHIKRGVYQENVEVHKNKHNLMFIGDGKDVTVVTGNRNVRDGFTTFHSATVAVTGKAFIARDMTFENTAGAAKHQAVALRAGSDLSAFYRCSFKAYQDTLYVHSLRQFYGECDVYGTVDFIFGNAAGCFAEQQFVRP</sequence>
<dbReference type="PROSITE" id="PS00800">
    <property type="entry name" value="PECTINESTERASE_1"/>
    <property type="match status" value="1"/>
</dbReference>
<keyword evidence="3 5" id="KW-0063">Aspartyl esterase</keyword>
<dbReference type="InterPro" id="IPR033131">
    <property type="entry name" value="Pectinesterase_Asp_AS"/>
</dbReference>
<dbReference type="Gene3D" id="2.160.20.10">
    <property type="entry name" value="Single-stranded right-handed beta-helix, Pectin lyase-like"/>
    <property type="match status" value="1"/>
</dbReference>
<gene>
    <name evidence="7" type="ORF">KI387_010883</name>
</gene>
<dbReference type="EC" id="3.1.1.11" evidence="5"/>
<dbReference type="InterPro" id="IPR012334">
    <property type="entry name" value="Pectin_lyas_fold"/>
</dbReference>
<evidence type="ECO:0000259" key="6">
    <source>
        <dbReference type="Pfam" id="PF01095"/>
    </source>
</evidence>
<dbReference type="PROSITE" id="PS00503">
    <property type="entry name" value="PECTINESTERASE_2"/>
    <property type="match status" value="1"/>
</dbReference>
<proteinExistence type="predicted"/>
<protein>
    <recommendedName>
        <fullName evidence="5">Pectinesterase</fullName>
        <ecNumber evidence="5">3.1.1.11</ecNumber>
    </recommendedName>
</protein>
<keyword evidence="5" id="KW-0961">Cell wall biogenesis/degradation</keyword>
<dbReference type="AlphaFoldDB" id="A0AA38FMD0"/>
<comment type="function">
    <text evidence="5">Acts in the modification of cell walls via demethylesterification of cell wall pectin.</text>
</comment>
<dbReference type="Proteomes" id="UP000824469">
    <property type="component" value="Unassembled WGS sequence"/>
</dbReference>
<dbReference type="InterPro" id="IPR011050">
    <property type="entry name" value="Pectin_lyase_fold/virulence"/>
</dbReference>
<evidence type="ECO:0000313" key="8">
    <source>
        <dbReference type="Proteomes" id="UP000824469"/>
    </source>
</evidence>
<keyword evidence="5" id="KW-0964">Secreted</keyword>
<dbReference type="PANTHER" id="PTHR31707">
    <property type="entry name" value="PECTINESTERASE"/>
    <property type="match status" value="1"/>
</dbReference>
<dbReference type="InterPro" id="IPR018040">
    <property type="entry name" value="Pectinesterase_Tyr_AS"/>
</dbReference>
<dbReference type="EMBL" id="JAHRHJ020000008">
    <property type="protein sequence ID" value="KAH9306479.1"/>
    <property type="molecule type" value="Genomic_DNA"/>
</dbReference>
<dbReference type="OMA" id="SVCYRCE"/>
<dbReference type="FunFam" id="2.160.20.10:FF:000092">
    <property type="entry name" value="Putative pectinesterase 57"/>
    <property type="match status" value="1"/>
</dbReference>
<comment type="pathway">
    <text evidence="1 5">Glycan metabolism; pectin degradation; 2-dehydro-3-deoxy-D-gluconate from pectin: step 1/5.</text>
</comment>
<evidence type="ECO:0000256" key="4">
    <source>
        <dbReference type="PROSITE-ProRule" id="PRU10040"/>
    </source>
</evidence>
<reference evidence="7 8" key="1">
    <citation type="journal article" date="2021" name="Nat. Plants">
        <title>The Taxus genome provides insights into paclitaxel biosynthesis.</title>
        <authorList>
            <person name="Xiong X."/>
            <person name="Gou J."/>
            <person name="Liao Q."/>
            <person name="Li Y."/>
            <person name="Zhou Q."/>
            <person name="Bi G."/>
            <person name="Li C."/>
            <person name="Du R."/>
            <person name="Wang X."/>
            <person name="Sun T."/>
            <person name="Guo L."/>
            <person name="Liang H."/>
            <person name="Lu P."/>
            <person name="Wu Y."/>
            <person name="Zhang Z."/>
            <person name="Ro D.K."/>
            <person name="Shang Y."/>
            <person name="Huang S."/>
            <person name="Yan J."/>
        </authorList>
    </citation>
    <scope>NUCLEOTIDE SEQUENCE [LARGE SCALE GENOMIC DNA]</scope>
    <source>
        <strain evidence="7">Ta-2019</strain>
    </source>
</reference>
<keyword evidence="5" id="KW-0134">Cell wall</keyword>
<name>A0AA38FMD0_TAXCH</name>
<dbReference type="GO" id="GO:0042545">
    <property type="term" value="P:cell wall modification"/>
    <property type="evidence" value="ECO:0007669"/>
    <property type="project" value="UniProtKB-UniRule"/>
</dbReference>
<evidence type="ECO:0000256" key="5">
    <source>
        <dbReference type="RuleBase" id="RU000589"/>
    </source>
</evidence>
<comment type="subcellular location">
    <subcellularLocation>
        <location evidence="5">Secreted</location>
        <location evidence="5">Cell wall</location>
    </subcellularLocation>
</comment>
<organism evidence="7 8">
    <name type="scientific">Taxus chinensis</name>
    <name type="common">Chinese yew</name>
    <name type="synonym">Taxus wallichiana var. chinensis</name>
    <dbReference type="NCBI Taxonomy" id="29808"/>
    <lineage>
        <taxon>Eukaryota</taxon>
        <taxon>Viridiplantae</taxon>
        <taxon>Streptophyta</taxon>
        <taxon>Embryophyta</taxon>
        <taxon>Tracheophyta</taxon>
        <taxon>Spermatophyta</taxon>
        <taxon>Pinopsida</taxon>
        <taxon>Pinidae</taxon>
        <taxon>Conifers II</taxon>
        <taxon>Cupressales</taxon>
        <taxon>Taxaceae</taxon>
        <taxon>Taxus</taxon>
    </lineage>
</organism>
<dbReference type="GO" id="GO:0030599">
    <property type="term" value="F:pectinesterase activity"/>
    <property type="evidence" value="ECO:0007669"/>
    <property type="project" value="UniProtKB-UniRule"/>
</dbReference>
<feature type="domain" description="Pectinesterase catalytic" evidence="6">
    <location>
        <begin position="1"/>
        <end position="142"/>
    </location>
</feature>
<evidence type="ECO:0000313" key="7">
    <source>
        <dbReference type="EMBL" id="KAH9306479.1"/>
    </source>
</evidence>
<evidence type="ECO:0000256" key="3">
    <source>
        <dbReference type="ARBA" id="ARBA00023085"/>
    </source>
</evidence>